<dbReference type="Proteomes" id="UP001224644">
    <property type="component" value="Unassembled WGS sequence"/>
</dbReference>
<keyword evidence="4" id="KW-1185">Reference proteome</keyword>
<evidence type="ECO:0000313" key="3">
    <source>
        <dbReference type="EMBL" id="MDN3590942.1"/>
    </source>
</evidence>
<keyword evidence="2" id="KW-0732">Signal</keyword>
<sequence>MTRFAALLLLLGSSSHAVAQAMNPAPPIPESGPAGSNSTANTMAAMDFNWVWVSLVVIGLGAALWYVVRQRQSR</sequence>
<gene>
    <name evidence="3" type="ORF">QWZ12_09985</name>
</gene>
<comment type="caution">
    <text evidence="3">The sequence shown here is derived from an EMBL/GenBank/DDBJ whole genome shotgun (WGS) entry which is preliminary data.</text>
</comment>
<keyword evidence="1" id="KW-0472">Membrane</keyword>
<evidence type="ECO:0000256" key="2">
    <source>
        <dbReference type="SAM" id="SignalP"/>
    </source>
</evidence>
<accession>A0ABT8BFM1</accession>
<evidence type="ECO:0000313" key="4">
    <source>
        <dbReference type="Proteomes" id="UP001224644"/>
    </source>
</evidence>
<evidence type="ECO:0000256" key="1">
    <source>
        <dbReference type="SAM" id="Phobius"/>
    </source>
</evidence>
<feature type="signal peptide" evidence="2">
    <location>
        <begin position="1"/>
        <end position="19"/>
    </location>
</feature>
<protein>
    <submittedName>
        <fullName evidence="3">Uncharacterized protein</fullName>
    </submittedName>
</protein>
<feature type="transmembrane region" description="Helical" evidence="1">
    <location>
        <begin position="50"/>
        <end position="68"/>
    </location>
</feature>
<keyword evidence="1" id="KW-0812">Transmembrane</keyword>
<reference evidence="4" key="1">
    <citation type="journal article" date="2019" name="Int. J. Syst. Evol. Microbiol.">
        <title>The Global Catalogue of Microorganisms (GCM) 10K type strain sequencing project: providing services to taxonomists for standard genome sequencing and annotation.</title>
        <authorList>
            <consortium name="The Broad Institute Genomics Platform"/>
            <consortium name="The Broad Institute Genome Sequencing Center for Infectious Disease"/>
            <person name="Wu L."/>
            <person name="Ma J."/>
        </authorList>
    </citation>
    <scope>NUCLEOTIDE SEQUENCE [LARGE SCALE GENOMIC DNA]</scope>
    <source>
        <strain evidence="4">CECT 7069</strain>
    </source>
</reference>
<proteinExistence type="predicted"/>
<dbReference type="EMBL" id="JAUFPX010000006">
    <property type="protein sequence ID" value="MDN3590942.1"/>
    <property type="molecule type" value="Genomic_DNA"/>
</dbReference>
<feature type="chain" id="PRO_5046391042" evidence="2">
    <location>
        <begin position="20"/>
        <end position="74"/>
    </location>
</feature>
<organism evidence="3 4">
    <name type="scientific">Methylobacterium adhaesivum</name>
    <dbReference type="NCBI Taxonomy" id="333297"/>
    <lineage>
        <taxon>Bacteria</taxon>
        <taxon>Pseudomonadati</taxon>
        <taxon>Pseudomonadota</taxon>
        <taxon>Alphaproteobacteria</taxon>
        <taxon>Hyphomicrobiales</taxon>
        <taxon>Methylobacteriaceae</taxon>
        <taxon>Methylobacterium</taxon>
    </lineage>
</organism>
<keyword evidence="1" id="KW-1133">Transmembrane helix</keyword>
<name>A0ABT8BFM1_9HYPH</name>
<dbReference type="RefSeq" id="WP_238222413.1">
    <property type="nucleotide sequence ID" value="NZ_BPQD01000003.1"/>
</dbReference>